<feature type="transmembrane region" description="Helical" evidence="1">
    <location>
        <begin position="78"/>
        <end position="100"/>
    </location>
</feature>
<dbReference type="NCBIfam" id="NF033665">
    <property type="entry name" value="PACE_efflu_PCE"/>
    <property type="match status" value="1"/>
</dbReference>
<dbReference type="NCBIfam" id="NF033664">
    <property type="entry name" value="PACE_transport"/>
    <property type="match status" value="1"/>
</dbReference>
<sequence length="154" mass="17848">MQKKTLAERIFHALCFEVIAIMITAPLFSWLMDRSIFQMGTLAIVLSTTAMIWNVIYNALFDRLWPSNRMTRNAKVRIFHALGFEGGFIIIGLGLVVAILGVSVKTAFLMEIGFFLFFLPYTYIYNLVYDILREKVIKHRARKMEIRLAGNYKK</sequence>
<feature type="transmembrane region" description="Helical" evidence="1">
    <location>
        <begin position="12"/>
        <end position="30"/>
    </location>
</feature>
<dbReference type="InterPro" id="IPR007896">
    <property type="entry name" value="BTP_bacteria"/>
</dbReference>
<dbReference type="EMBL" id="CP029185">
    <property type="protein sequence ID" value="AWH90095.1"/>
    <property type="molecule type" value="Genomic_DNA"/>
</dbReference>
<feature type="domain" description="Chlorhexidine efflux transporter" evidence="2">
    <location>
        <begin position="4"/>
        <end position="66"/>
    </location>
</feature>
<keyword evidence="1" id="KW-1133">Transmembrane helix</keyword>
<feature type="transmembrane region" description="Helical" evidence="1">
    <location>
        <begin position="112"/>
        <end position="132"/>
    </location>
</feature>
<proteinExistence type="predicted"/>
<dbReference type="Proteomes" id="UP000244908">
    <property type="component" value="Chromosome"/>
</dbReference>
<feature type="domain" description="Chlorhexidine efflux transporter" evidence="2">
    <location>
        <begin position="72"/>
        <end position="133"/>
    </location>
</feature>
<evidence type="ECO:0000259" key="2">
    <source>
        <dbReference type="Pfam" id="PF05232"/>
    </source>
</evidence>
<dbReference type="KEGG" id="lpv:HYN51_12555"/>
<protein>
    <submittedName>
        <fullName evidence="3">Na(+)-translocating NADH-quinone reductase subunit E</fullName>
    </submittedName>
</protein>
<keyword evidence="4" id="KW-1185">Reference proteome</keyword>
<keyword evidence="1" id="KW-0472">Membrane</keyword>
<gene>
    <name evidence="3" type="ORF">HYN51_12555</name>
</gene>
<feature type="transmembrane region" description="Helical" evidence="1">
    <location>
        <begin position="36"/>
        <end position="57"/>
    </location>
</feature>
<evidence type="ECO:0000313" key="4">
    <source>
        <dbReference type="Proteomes" id="UP000244908"/>
    </source>
</evidence>
<organism evidence="3 4">
    <name type="scientific">Limnobaculum parvum</name>
    <dbReference type="NCBI Taxonomy" id="2172103"/>
    <lineage>
        <taxon>Bacteria</taxon>
        <taxon>Pseudomonadati</taxon>
        <taxon>Pseudomonadota</taxon>
        <taxon>Gammaproteobacteria</taxon>
        <taxon>Enterobacterales</taxon>
        <taxon>Budviciaceae</taxon>
        <taxon>Limnobaculum</taxon>
    </lineage>
</organism>
<dbReference type="AlphaFoldDB" id="A0A2Y9U288"/>
<evidence type="ECO:0000256" key="1">
    <source>
        <dbReference type="SAM" id="Phobius"/>
    </source>
</evidence>
<accession>A0A2Y9U288</accession>
<dbReference type="OrthoDB" id="1631120at2"/>
<keyword evidence="1" id="KW-0812">Transmembrane</keyword>
<reference evidence="3 4" key="1">
    <citation type="journal article" date="2019" name="Int. J. Syst. Evol. Microbiol.">
        <title>Limnobaculum parvum gen. nov., sp. nov., isolated from a freshwater lake.</title>
        <authorList>
            <person name="Baek C."/>
            <person name="Shin S.K."/>
            <person name="Yi H."/>
        </authorList>
    </citation>
    <scope>NUCLEOTIDE SEQUENCE [LARGE SCALE GENOMIC DNA]</scope>
    <source>
        <strain evidence="3 4">HYN0051</strain>
    </source>
</reference>
<dbReference type="InterPro" id="IPR058208">
    <property type="entry name" value="PACE"/>
</dbReference>
<evidence type="ECO:0000313" key="3">
    <source>
        <dbReference type="EMBL" id="AWH90095.1"/>
    </source>
</evidence>
<name>A0A2Y9U288_9GAMM</name>
<dbReference type="Pfam" id="PF05232">
    <property type="entry name" value="BTP"/>
    <property type="match status" value="2"/>
</dbReference>